<evidence type="ECO:0000313" key="6">
    <source>
        <dbReference type="EMBL" id="AMR70811.1"/>
    </source>
</evidence>
<evidence type="ECO:0000313" key="7">
    <source>
        <dbReference type="Proteomes" id="UP000136641"/>
    </source>
</evidence>
<feature type="region of interest" description="Disordered" evidence="4">
    <location>
        <begin position="53"/>
        <end position="215"/>
    </location>
</feature>
<feature type="compositionally biased region" description="Polar residues" evidence="4">
    <location>
        <begin position="87"/>
        <end position="105"/>
    </location>
</feature>
<feature type="compositionally biased region" description="Polar residues" evidence="4">
    <location>
        <begin position="133"/>
        <end position="147"/>
    </location>
</feature>
<feature type="compositionally biased region" description="Low complexity" evidence="4">
    <location>
        <begin position="203"/>
        <end position="215"/>
    </location>
</feature>
<gene>
    <name evidence="6" type="primary">P</name>
</gene>
<feature type="compositionally biased region" description="Polar residues" evidence="4">
    <location>
        <begin position="181"/>
        <end position="202"/>
    </location>
</feature>
<dbReference type="EMBL" id="KU646513">
    <property type="protein sequence ID" value="AMR70811.1"/>
    <property type="molecule type" value="Viral_cRNA"/>
</dbReference>
<evidence type="ECO:0000256" key="1">
    <source>
        <dbReference type="ARBA" id="ARBA00020572"/>
    </source>
</evidence>
<feature type="domain" description="Phosphoprotein P soyouz module" evidence="5">
    <location>
        <begin position="1"/>
        <end position="58"/>
    </location>
</feature>
<sequence>MAAFTDEEIDNILSSSGIVIDEIITAEGPSSGTVGKSSIPHNATRNKVAAWEAHLAKQQTPTDDEKGDQGSTGGSLRENAEPGASIDPQSSTGNNPEDNADSPTLENARAPSDGLLNMLDKIASRAAEKSQSKEAQASYNENPTTKKGQMIAGKGNQVQAGTKKKIPKSGSPQSGDRDTGESTQYHGAQKGSSPQAGATQTVHPSHQHPSSSPVDAANALNFADFAHAMLGMMESMNHRMSKLEYSIELILKHVSCCPLIRTDIQQLKTAVAVMEGNISMMKLMDPGNANISSLNDLRKVSQLRPVLIAGPGDPSPYVANDGSIAVNQLSQPVTNRDELVKTLVPQAPDLMVEKESVGALIKSRPMHPAAAKRLLDKLASATTIDDIKKVKRLALNG</sequence>
<dbReference type="Gene3D" id="1.20.5.300">
    <property type="match status" value="1"/>
</dbReference>
<evidence type="ECO:0000256" key="3">
    <source>
        <dbReference type="ARBA" id="ARBA00022953"/>
    </source>
</evidence>
<dbReference type="Pfam" id="PF14313">
    <property type="entry name" value="Soyouz_module"/>
    <property type="match status" value="1"/>
</dbReference>
<dbReference type="Pfam" id="PF03210">
    <property type="entry name" value="Paramyx_P_V_C"/>
    <property type="match status" value="1"/>
</dbReference>
<proteinExistence type="predicted"/>
<keyword evidence="3" id="KW-0693">Viral RNA replication</keyword>
<accession>A0A142J1Z6</accession>
<dbReference type="InterPro" id="IPR025909">
    <property type="entry name" value="Soyouz_module"/>
</dbReference>
<protein>
    <recommendedName>
        <fullName evidence="1">Phosphoprotein</fullName>
    </recommendedName>
</protein>
<organism evidence="6 7">
    <name type="scientific">Avian paramyxovirus 13 goose/Kazakhstan/5751/2013</name>
    <dbReference type="NCBI Taxonomy" id="1820326"/>
    <lineage>
        <taxon>Viruses</taxon>
        <taxon>Riboviria</taxon>
        <taxon>Orthornavirae</taxon>
        <taxon>Negarnaviricota</taxon>
        <taxon>Haploviricotina</taxon>
        <taxon>Monjiviricetes</taxon>
        <taxon>Mononegavirales</taxon>
        <taxon>Paramyxoviridae</taxon>
        <taxon>Avulavirinae</taxon>
        <taxon>Orthoavulavirus</taxon>
        <taxon>Orthoavulavirus japanense</taxon>
        <taxon>avian paramyxovirus 13</taxon>
    </lineage>
</organism>
<evidence type="ECO:0000256" key="4">
    <source>
        <dbReference type="SAM" id="MobiDB-lite"/>
    </source>
</evidence>
<dbReference type="Proteomes" id="UP000136641">
    <property type="component" value="Genome"/>
</dbReference>
<feature type="compositionally biased region" description="Basic and acidic residues" evidence="4">
    <location>
        <begin position="122"/>
        <end position="132"/>
    </location>
</feature>
<dbReference type="InterPro" id="IPR004897">
    <property type="entry name" value="P/V_Pprotein_paramyxoviral"/>
</dbReference>
<evidence type="ECO:0000259" key="5">
    <source>
        <dbReference type="Pfam" id="PF14313"/>
    </source>
</evidence>
<name>A0A142J1Z6_9MONO</name>
<reference evidence="6 7" key="1">
    <citation type="submission" date="2016-01" db="EMBL/GenBank/DDBJ databases">
        <title>Complete Genome Sequence of Novel Avian Paramyxovirus (APMV-13) isolated from a wild bird in Kazakhstan.</title>
        <authorList>
            <person name="Seidalina A."/>
            <person name="Asanova S."/>
            <person name="Karamendin K."/>
            <person name="Kydyrmanov A."/>
            <person name="Daulbayeva K."/>
            <person name="Kasymbekov Y."/>
            <person name="Khan E."/>
            <person name="Sayatov M."/>
            <person name="Goodman S."/>
            <person name="Carr I."/>
            <person name="Harrison S."/>
        </authorList>
    </citation>
    <scope>NUCLEOTIDE SEQUENCE [LARGE SCALE GENOMIC DNA]</scope>
    <source>
        <strain evidence="6">APMV-13/white fronted goose/Northern Kazakhstan/5751/2013</strain>
    </source>
</reference>
<keyword evidence="2" id="KW-0597">Phosphoprotein</keyword>
<evidence type="ECO:0000256" key="2">
    <source>
        <dbReference type="ARBA" id="ARBA00022553"/>
    </source>
</evidence>